<organism evidence="1 2">
    <name type="scientific">Streptomyces kanamyceticus</name>
    <dbReference type="NCBI Taxonomy" id="1967"/>
    <lineage>
        <taxon>Bacteria</taxon>
        <taxon>Bacillati</taxon>
        <taxon>Actinomycetota</taxon>
        <taxon>Actinomycetes</taxon>
        <taxon>Kitasatosporales</taxon>
        <taxon>Streptomycetaceae</taxon>
        <taxon>Streptomyces</taxon>
    </lineage>
</organism>
<sequence>MLTGCSLHDAGMRLTCVTRQASTGTTRQCRETYDRWTNVWWAKTDDDSGNRNVFVSDVHFTGGDQDKPLPGLPTC</sequence>
<proteinExistence type="predicted"/>
<gene>
    <name evidence="1" type="ORF">CP970_38505</name>
</gene>
<protein>
    <submittedName>
        <fullName evidence="1">Uncharacterized protein</fullName>
    </submittedName>
</protein>
<dbReference type="Proteomes" id="UP000325529">
    <property type="component" value="Chromosome"/>
</dbReference>
<evidence type="ECO:0000313" key="2">
    <source>
        <dbReference type="Proteomes" id="UP000325529"/>
    </source>
</evidence>
<dbReference type="AlphaFoldDB" id="A0A5J6GPK2"/>
<keyword evidence="2" id="KW-1185">Reference proteome</keyword>
<evidence type="ECO:0000313" key="1">
    <source>
        <dbReference type="EMBL" id="QEU96041.1"/>
    </source>
</evidence>
<dbReference type="KEGG" id="ska:CP970_38505"/>
<dbReference type="EMBL" id="CP023699">
    <property type="protein sequence ID" value="QEU96041.1"/>
    <property type="molecule type" value="Genomic_DNA"/>
</dbReference>
<reference evidence="1 2" key="1">
    <citation type="submission" date="2017-09" db="EMBL/GenBank/DDBJ databases">
        <authorList>
            <person name="Lee N."/>
            <person name="Cho B.-K."/>
        </authorList>
    </citation>
    <scope>NUCLEOTIDE SEQUENCE [LARGE SCALE GENOMIC DNA]</scope>
    <source>
        <strain evidence="1 2">ATCC 12853</strain>
    </source>
</reference>
<accession>A0A5J6GPK2</accession>
<name>A0A5J6GPK2_STRKN</name>